<evidence type="ECO:0000256" key="1">
    <source>
        <dbReference type="ARBA" id="ARBA00004776"/>
    </source>
</evidence>
<accession>A0A8J3MZF8</accession>
<dbReference type="Pfam" id="PF00535">
    <property type="entry name" value="Glycos_transf_2"/>
    <property type="match status" value="1"/>
</dbReference>
<keyword evidence="5" id="KW-0472">Membrane</keyword>
<comment type="caution">
    <text evidence="7">The sequence shown here is derived from an EMBL/GenBank/DDBJ whole genome shotgun (WGS) entry which is preliminary data.</text>
</comment>
<evidence type="ECO:0000259" key="6">
    <source>
        <dbReference type="Pfam" id="PF00535"/>
    </source>
</evidence>
<dbReference type="Proteomes" id="UP000597444">
    <property type="component" value="Unassembled WGS sequence"/>
</dbReference>
<dbReference type="SUPFAM" id="SSF53448">
    <property type="entry name" value="Nucleotide-diphospho-sugar transferases"/>
    <property type="match status" value="1"/>
</dbReference>
<dbReference type="EMBL" id="BNJK01000001">
    <property type="protein sequence ID" value="GHO91867.1"/>
    <property type="molecule type" value="Genomic_DNA"/>
</dbReference>
<name>A0A8J3MZF8_9CHLR</name>
<dbReference type="InterPro" id="IPR001173">
    <property type="entry name" value="Glyco_trans_2-like"/>
</dbReference>
<reference evidence="7" key="1">
    <citation type="submission" date="2020-10" db="EMBL/GenBank/DDBJ databases">
        <title>Taxonomic study of unclassified bacteria belonging to the class Ktedonobacteria.</title>
        <authorList>
            <person name="Yabe S."/>
            <person name="Wang C.M."/>
            <person name="Zheng Y."/>
            <person name="Sakai Y."/>
            <person name="Cavaletti L."/>
            <person name="Monciardini P."/>
            <person name="Donadio S."/>
        </authorList>
    </citation>
    <scope>NUCLEOTIDE SEQUENCE</scope>
    <source>
        <strain evidence="7">ID150040</strain>
    </source>
</reference>
<dbReference type="Gene3D" id="3.90.550.10">
    <property type="entry name" value="Spore Coat Polysaccharide Biosynthesis Protein SpsA, Chain A"/>
    <property type="match status" value="1"/>
</dbReference>
<comment type="similarity">
    <text evidence="2">Belongs to the glycosyltransferase 2 family.</text>
</comment>
<gene>
    <name evidence="7" type="ORF">KSF_019150</name>
</gene>
<keyword evidence="5" id="KW-1133">Transmembrane helix</keyword>
<dbReference type="RefSeq" id="WP_220202737.1">
    <property type="nucleotide sequence ID" value="NZ_BNJK01000001.1"/>
</dbReference>
<evidence type="ECO:0000256" key="2">
    <source>
        <dbReference type="ARBA" id="ARBA00006739"/>
    </source>
</evidence>
<evidence type="ECO:0000313" key="7">
    <source>
        <dbReference type="EMBL" id="GHO91867.1"/>
    </source>
</evidence>
<sequence length="349" mass="38566">MVEEPVISIIIITCNRPFLLRHCLQRVTALPYPYKEIIVVDSSTNNESQPVVAQFSTILYVRLSGQHNNMPQARNKGIMISNGNIIAFLDDDSMIQPEWLPALLAAYHDPRVGAAGGRVIRRPEPYCNQQKGNPQLRVHPSGVVIAKDVDLPSTNKIEVDHLIGCNMSFRRQALEQVGGFDANYTLTNLREETDLCIRVKKAGWRVIYDPSIAVLHVSARAKPFFGDFPTVQYSNGRNSTYFAIKHFGLHPRTCLGLSAEICKSIQRALFLSGLFILGITAQLAGRVAGMGAGIVWMLSKKRRAAAAPRIPVRPPAFSAANKFTITAPHSLRGEHSNGLLTKYATKRGI</sequence>
<dbReference type="AlphaFoldDB" id="A0A8J3MZF8"/>
<keyword evidence="5" id="KW-0812">Transmembrane</keyword>
<feature type="transmembrane region" description="Helical" evidence="5">
    <location>
        <begin position="268"/>
        <end position="299"/>
    </location>
</feature>
<protein>
    <recommendedName>
        <fullName evidence="6">Glycosyltransferase 2-like domain-containing protein</fullName>
    </recommendedName>
</protein>
<evidence type="ECO:0000256" key="3">
    <source>
        <dbReference type="ARBA" id="ARBA00022676"/>
    </source>
</evidence>
<comment type="pathway">
    <text evidence="1">Cell wall biogenesis; cell wall polysaccharide biosynthesis.</text>
</comment>
<dbReference type="GO" id="GO:0016757">
    <property type="term" value="F:glycosyltransferase activity"/>
    <property type="evidence" value="ECO:0007669"/>
    <property type="project" value="UniProtKB-KW"/>
</dbReference>
<evidence type="ECO:0000256" key="4">
    <source>
        <dbReference type="ARBA" id="ARBA00022679"/>
    </source>
</evidence>
<dbReference type="PANTHER" id="PTHR43179">
    <property type="entry name" value="RHAMNOSYLTRANSFERASE WBBL"/>
    <property type="match status" value="1"/>
</dbReference>
<organism evidence="7 8">
    <name type="scientific">Reticulibacter mediterranei</name>
    <dbReference type="NCBI Taxonomy" id="2778369"/>
    <lineage>
        <taxon>Bacteria</taxon>
        <taxon>Bacillati</taxon>
        <taxon>Chloroflexota</taxon>
        <taxon>Ktedonobacteria</taxon>
        <taxon>Ktedonobacterales</taxon>
        <taxon>Reticulibacteraceae</taxon>
        <taxon>Reticulibacter</taxon>
    </lineage>
</organism>
<dbReference type="InterPro" id="IPR029044">
    <property type="entry name" value="Nucleotide-diphossugar_trans"/>
</dbReference>
<keyword evidence="8" id="KW-1185">Reference proteome</keyword>
<keyword evidence="3" id="KW-0328">Glycosyltransferase</keyword>
<proteinExistence type="inferred from homology"/>
<feature type="domain" description="Glycosyltransferase 2-like" evidence="6">
    <location>
        <begin position="8"/>
        <end position="177"/>
    </location>
</feature>
<keyword evidence="4" id="KW-0808">Transferase</keyword>
<evidence type="ECO:0000313" key="8">
    <source>
        <dbReference type="Proteomes" id="UP000597444"/>
    </source>
</evidence>
<evidence type="ECO:0000256" key="5">
    <source>
        <dbReference type="SAM" id="Phobius"/>
    </source>
</evidence>
<dbReference type="PANTHER" id="PTHR43179:SF12">
    <property type="entry name" value="GALACTOFURANOSYLTRANSFERASE GLFT2"/>
    <property type="match status" value="1"/>
</dbReference>